<evidence type="ECO:0000313" key="2">
    <source>
        <dbReference type="Proteomes" id="UP000283841"/>
    </source>
</evidence>
<accession>A0A443I3Y3</accession>
<evidence type="ECO:0000313" key="1">
    <source>
        <dbReference type="EMBL" id="RWQ98711.1"/>
    </source>
</evidence>
<sequence length="330" mass="37083">MTKKLPLTFACGSYDRTDDLAKGEIQPAGIDLNYISIDHPRDIFDRMIGGKEFDVSEMSLSEYICRYADGERDLIAIPVFPSRAFRHGYITINTDLVQKPTDLNGKRIGVQLYTMTAAVWIRAALADAGVDLSTITWVEGAFDKPGPHGKVTPKPLLRPVNRIKNESGKSLSQCLQDGDVAATIGAETPPCFGKAPNIRRLFPDTRETMKSYFRQTGIYPIMHVVVIKKEVVDRWPFVATSMFNALDDSKILALHRMKFGGTNKYMLPFLQSDLEEIEQLFGGDPWPYGIEKNRKTLEAAVSYLYEQAMISRKIPIEELFAPINGRNLKV</sequence>
<dbReference type="RefSeq" id="XP_028488356.1">
    <property type="nucleotide sequence ID" value="XM_028625868.1"/>
</dbReference>
<dbReference type="EMBL" id="RCNU01000002">
    <property type="protein sequence ID" value="RWQ98711.1"/>
    <property type="molecule type" value="Genomic_DNA"/>
</dbReference>
<dbReference type="Gene3D" id="3.40.190.10">
    <property type="entry name" value="Periplasmic binding protein-like II"/>
    <property type="match status" value="1"/>
</dbReference>
<keyword evidence="2" id="KW-1185">Reference proteome</keyword>
<dbReference type="VEuPathDB" id="FungiDB:C8Q69DRAFT_181267"/>
<name>A0A443I3Y3_BYSSP</name>
<protein>
    <recommendedName>
        <fullName evidence="3">4,5-dihydroxyphthalate decarboxylase</fullName>
    </recommendedName>
</protein>
<dbReference type="Proteomes" id="UP000283841">
    <property type="component" value="Unassembled WGS sequence"/>
</dbReference>
<reference evidence="1 2" key="1">
    <citation type="journal article" date="2018" name="Front. Microbiol.">
        <title>Genomic and genetic insights into a cosmopolitan fungus, Paecilomyces variotii (Eurotiales).</title>
        <authorList>
            <person name="Urquhart A.S."/>
            <person name="Mondo S.J."/>
            <person name="Makela M.R."/>
            <person name="Hane J.K."/>
            <person name="Wiebenga A."/>
            <person name="He G."/>
            <person name="Mihaltcheva S."/>
            <person name="Pangilinan J."/>
            <person name="Lipzen A."/>
            <person name="Barry K."/>
            <person name="de Vries R.P."/>
            <person name="Grigoriev I.V."/>
            <person name="Idnurm A."/>
        </authorList>
    </citation>
    <scope>NUCLEOTIDE SEQUENCE [LARGE SCALE GENOMIC DNA]</scope>
    <source>
        <strain evidence="1 2">CBS 101075</strain>
    </source>
</reference>
<dbReference type="GeneID" id="39595145"/>
<dbReference type="AlphaFoldDB" id="A0A443I3Y3"/>
<organism evidence="1 2">
    <name type="scientific">Byssochlamys spectabilis</name>
    <name type="common">Paecilomyces variotii</name>
    <dbReference type="NCBI Taxonomy" id="264951"/>
    <lineage>
        <taxon>Eukaryota</taxon>
        <taxon>Fungi</taxon>
        <taxon>Dikarya</taxon>
        <taxon>Ascomycota</taxon>
        <taxon>Pezizomycotina</taxon>
        <taxon>Eurotiomycetes</taxon>
        <taxon>Eurotiomycetidae</taxon>
        <taxon>Eurotiales</taxon>
        <taxon>Thermoascaceae</taxon>
        <taxon>Paecilomyces</taxon>
    </lineage>
</organism>
<evidence type="ECO:0008006" key="3">
    <source>
        <dbReference type="Google" id="ProtNLM"/>
    </source>
</evidence>
<proteinExistence type="predicted"/>
<gene>
    <name evidence="1" type="ORF">C8Q69DRAFT_181267</name>
</gene>
<dbReference type="SUPFAM" id="SSF53850">
    <property type="entry name" value="Periplasmic binding protein-like II"/>
    <property type="match status" value="1"/>
</dbReference>
<comment type="caution">
    <text evidence="1">The sequence shown here is derived from an EMBL/GenBank/DDBJ whole genome shotgun (WGS) entry which is preliminary data.</text>
</comment>